<evidence type="ECO:0000259" key="1">
    <source>
        <dbReference type="Pfam" id="PF24864"/>
    </source>
</evidence>
<keyword evidence="3" id="KW-1185">Reference proteome</keyword>
<organism evidence="2 3">
    <name type="scientific">Zopfia rhizophila CBS 207.26</name>
    <dbReference type="NCBI Taxonomy" id="1314779"/>
    <lineage>
        <taxon>Eukaryota</taxon>
        <taxon>Fungi</taxon>
        <taxon>Dikarya</taxon>
        <taxon>Ascomycota</taxon>
        <taxon>Pezizomycotina</taxon>
        <taxon>Dothideomycetes</taxon>
        <taxon>Dothideomycetes incertae sedis</taxon>
        <taxon>Zopfiaceae</taxon>
        <taxon>Zopfia</taxon>
    </lineage>
</organism>
<dbReference type="AlphaFoldDB" id="A0A6A6DUF4"/>
<accession>A0A6A6DUF4</accession>
<dbReference type="PANTHER" id="PTHR42085">
    <property type="entry name" value="F-BOX DOMAIN-CONTAINING PROTEIN"/>
    <property type="match status" value="1"/>
</dbReference>
<dbReference type="Pfam" id="PF24864">
    <property type="entry name" value="DUF7730"/>
    <property type="match status" value="1"/>
</dbReference>
<feature type="domain" description="DUF7730" evidence="1">
    <location>
        <begin position="11"/>
        <end position="135"/>
    </location>
</feature>
<gene>
    <name evidence="2" type="ORF">K469DRAFT_588152</name>
</gene>
<evidence type="ECO:0000313" key="3">
    <source>
        <dbReference type="Proteomes" id="UP000800200"/>
    </source>
</evidence>
<name>A0A6A6DUF4_9PEZI</name>
<dbReference type="InterPro" id="IPR056632">
    <property type="entry name" value="DUF7730"/>
</dbReference>
<dbReference type="PANTHER" id="PTHR42085:SF7">
    <property type="entry name" value="F-BOX DOMAIN-CONTAINING PROTEIN"/>
    <property type="match status" value="1"/>
</dbReference>
<sequence>MQFLFPPPEKISPLLRLPIELRRQIYNYILPSTFRLDVRLQGGMGEPEKVEKQLTFVREPLGNGVWKMQQTLPRSNREAGNNIVWRRGTIALLGTNHQIHEECVDMIYGDNTFVIDVAFDSIKFRYRWVLPSNLTPTRSYSFLDHFSQRNLLRIKNYIINVEHVDDYTGMIKYNCGGRGLTAGIRQQVQNLVDLLSVAPYLHRLHVHLIDGAINRVKFQPSGRIHRVQDEKNYASSQTVLDPFNGLYGVRKAKVTGVSTEYAESLETAMTASRATST</sequence>
<protein>
    <recommendedName>
        <fullName evidence="1">DUF7730 domain-containing protein</fullName>
    </recommendedName>
</protein>
<dbReference type="OrthoDB" id="62952at2759"/>
<dbReference type="InterPro" id="IPR038883">
    <property type="entry name" value="AN11006-like"/>
</dbReference>
<evidence type="ECO:0000313" key="2">
    <source>
        <dbReference type="EMBL" id="KAF2181788.1"/>
    </source>
</evidence>
<proteinExistence type="predicted"/>
<dbReference type="EMBL" id="ML994651">
    <property type="protein sequence ID" value="KAF2181788.1"/>
    <property type="molecule type" value="Genomic_DNA"/>
</dbReference>
<reference evidence="2" key="1">
    <citation type="journal article" date="2020" name="Stud. Mycol.">
        <title>101 Dothideomycetes genomes: a test case for predicting lifestyles and emergence of pathogens.</title>
        <authorList>
            <person name="Haridas S."/>
            <person name="Albert R."/>
            <person name="Binder M."/>
            <person name="Bloem J."/>
            <person name="Labutti K."/>
            <person name="Salamov A."/>
            <person name="Andreopoulos B."/>
            <person name="Baker S."/>
            <person name="Barry K."/>
            <person name="Bills G."/>
            <person name="Bluhm B."/>
            <person name="Cannon C."/>
            <person name="Castanera R."/>
            <person name="Culley D."/>
            <person name="Daum C."/>
            <person name="Ezra D."/>
            <person name="Gonzalez J."/>
            <person name="Henrissat B."/>
            <person name="Kuo A."/>
            <person name="Liang C."/>
            <person name="Lipzen A."/>
            <person name="Lutzoni F."/>
            <person name="Magnuson J."/>
            <person name="Mondo S."/>
            <person name="Nolan M."/>
            <person name="Ohm R."/>
            <person name="Pangilinan J."/>
            <person name="Park H.-J."/>
            <person name="Ramirez L."/>
            <person name="Alfaro M."/>
            <person name="Sun H."/>
            <person name="Tritt A."/>
            <person name="Yoshinaga Y."/>
            <person name="Zwiers L.-H."/>
            <person name="Turgeon B."/>
            <person name="Goodwin S."/>
            <person name="Spatafora J."/>
            <person name="Crous P."/>
            <person name="Grigoriev I."/>
        </authorList>
    </citation>
    <scope>NUCLEOTIDE SEQUENCE</scope>
    <source>
        <strain evidence="2">CBS 207.26</strain>
    </source>
</reference>
<dbReference type="Proteomes" id="UP000800200">
    <property type="component" value="Unassembled WGS sequence"/>
</dbReference>